<dbReference type="Gene3D" id="2.60.120.260">
    <property type="entry name" value="Galactose-binding domain-like"/>
    <property type="match status" value="1"/>
</dbReference>
<dbReference type="GeneID" id="96911495"/>
<dbReference type="Proteomes" id="UP000887127">
    <property type="component" value="Unassembled WGS sequence"/>
</dbReference>
<proteinExistence type="predicted"/>
<dbReference type="EMBL" id="BKBI01000006">
    <property type="protein sequence ID" value="GEQ35415.1"/>
    <property type="molecule type" value="Genomic_DNA"/>
</dbReference>
<reference evidence="1" key="1">
    <citation type="submission" date="2019-08" db="EMBL/GenBank/DDBJ databases">
        <title>Marinilactibacillus psychrotolerans M13-2T whole genome sequencing project.</title>
        <authorList>
            <person name="Ishikawa M."/>
            <person name="Suzuki T."/>
            <person name="Matsutani M."/>
        </authorList>
    </citation>
    <scope>NUCLEOTIDE SEQUENCE</scope>
    <source>
        <strain evidence="1">M13-2T</strain>
    </source>
</reference>
<dbReference type="RefSeq" id="WP_091762136.1">
    <property type="nucleotide sequence ID" value="NZ_BJVX01000009.1"/>
</dbReference>
<evidence type="ECO:0000313" key="2">
    <source>
        <dbReference type="Proteomes" id="UP000887127"/>
    </source>
</evidence>
<dbReference type="AlphaFoldDB" id="A0AAV3WRL6"/>
<organism evidence="1 2">
    <name type="scientific">Marinilactibacillus psychrotolerans</name>
    <dbReference type="NCBI Taxonomy" id="191770"/>
    <lineage>
        <taxon>Bacteria</taxon>
        <taxon>Bacillati</taxon>
        <taxon>Bacillota</taxon>
        <taxon>Bacilli</taxon>
        <taxon>Lactobacillales</taxon>
        <taxon>Carnobacteriaceae</taxon>
        <taxon>Marinilactibacillus</taxon>
    </lineage>
</organism>
<evidence type="ECO:0000313" key="1">
    <source>
        <dbReference type="EMBL" id="GEQ35415.1"/>
    </source>
</evidence>
<gene>
    <name evidence="1" type="ORF">M132T_09230</name>
</gene>
<protein>
    <recommendedName>
        <fullName evidence="3">Carbohydrate-binding protein</fullName>
    </recommendedName>
</protein>
<accession>A0AAV3WRL6</accession>
<evidence type="ECO:0008006" key="3">
    <source>
        <dbReference type="Google" id="ProtNLM"/>
    </source>
</evidence>
<name>A0AAV3WRL6_9LACT</name>
<comment type="caution">
    <text evidence="1">The sequence shown here is derived from an EMBL/GenBank/DDBJ whole genome shotgun (WGS) entry which is preliminary data.</text>
</comment>
<sequence length="279" mass="31963">MMINISLFDQYGQMKLGKNDYDDTAALMTSTGEERVYIATQYLEYHEGDYFEIELSEPKQYLVVQLDQTLSPSTIFIQGKKWRYNLPLQDDWKESSSDIAFKGKRHYVSVRKAETYEIESYQNLTLNTHDSKEDTGAYPHASANVETRNDSTFFALNAIDGIYANLSHGSFPFQSWGINQQDDAELKIDFGRVVAISELELTIRADFPHDNFWTKGTIAFSDGTEIKLDLAKTPEPQRYKIDMKETNWIKLKQLIKSQESDSPFPALTQIAAFGDNIVN</sequence>